<feature type="domain" description="HNH" evidence="1">
    <location>
        <begin position="65"/>
        <end position="105"/>
    </location>
</feature>
<proteinExistence type="predicted"/>
<dbReference type="GO" id="GO:0003676">
    <property type="term" value="F:nucleic acid binding"/>
    <property type="evidence" value="ECO:0007669"/>
    <property type="project" value="InterPro"/>
</dbReference>
<keyword evidence="2" id="KW-0540">Nuclease</keyword>
<evidence type="ECO:0000313" key="2">
    <source>
        <dbReference type="EMBL" id="TET47797.1"/>
    </source>
</evidence>
<sequence>MSKVRRRPGQLDFADTHLKKKERRCNMAFSDETVREAWDRAGGKCECTRTTHGHSGRCSKTLSWDNRGRESGWGAWETHHRTSVESGGDDSLSNCEVLCWDCHSQTI</sequence>
<dbReference type="GO" id="GO:0004519">
    <property type="term" value="F:endonuclease activity"/>
    <property type="evidence" value="ECO:0007669"/>
    <property type="project" value="UniProtKB-KW"/>
</dbReference>
<dbReference type="Pfam" id="PF01844">
    <property type="entry name" value="HNH"/>
    <property type="match status" value="1"/>
</dbReference>
<dbReference type="CDD" id="cd00085">
    <property type="entry name" value="HNHc"/>
    <property type="match status" value="1"/>
</dbReference>
<accession>A0A523UZ65</accession>
<comment type="caution">
    <text evidence="2">The sequence shown here is derived from an EMBL/GenBank/DDBJ whole genome shotgun (WGS) entry which is preliminary data.</text>
</comment>
<name>A0A523UZ65_UNCT6</name>
<keyword evidence="2" id="KW-0378">Hydrolase</keyword>
<keyword evidence="2" id="KW-0255">Endonuclease</keyword>
<dbReference type="GO" id="GO:0008270">
    <property type="term" value="F:zinc ion binding"/>
    <property type="evidence" value="ECO:0007669"/>
    <property type="project" value="InterPro"/>
</dbReference>
<evidence type="ECO:0000313" key="3">
    <source>
        <dbReference type="Proteomes" id="UP000315525"/>
    </source>
</evidence>
<dbReference type="InterPro" id="IPR003615">
    <property type="entry name" value="HNH_nuc"/>
</dbReference>
<dbReference type="InterPro" id="IPR002711">
    <property type="entry name" value="HNH"/>
</dbReference>
<dbReference type="Proteomes" id="UP000315525">
    <property type="component" value="Unassembled WGS sequence"/>
</dbReference>
<dbReference type="AlphaFoldDB" id="A0A523UZ65"/>
<organism evidence="2 3">
    <name type="scientific">candidate division TA06 bacterium</name>
    <dbReference type="NCBI Taxonomy" id="2250710"/>
    <lineage>
        <taxon>Bacteria</taxon>
        <taxon>Bacteria division TA06</taxon>
    </lineage>
</organism>
<protein>
    <submittedName>
        <fullName evidence="2">HNH endonuclease</fullName>
    </submittedName>
</protein>
<dbReference type="Gene3D" id="1.10.30.50">
    <property type="match status" value="1"/>
</dbReference>
<evidence type="ECO:0000259" key="1">
    <source>
        <dbReference type="Pfam" id="PF01844"/>
    </source>
</evidence>
<gene>
    <name evidence="2" type="ORF">E3J62_00380</name>
</gene>
<reference evidence="2 3" key="1">
    <citation type="submission" date="2019-03" db="EMBL/GenBank/DDBJ databases">
        <title>Metabolic potential of uncultured bacteria and archaea associated with petroleum seepage in deep-sea sediments.</title>
        <authorList>
            <person name="Dong X."/>
            <person name="Hubert C."/>
        </authorList>
    </citation>
    <scope>NUCLEOTIDE SEQUENCE [LARGE SCALE GENOMIC DNA]</scope>
    <source>
        <strain evidence="2">E44_bin18</strain>
    </source>
</reference>
<dbReference type="EMBL" id="SOJN01000008">
    <property type="protein sequence ID" value="TET47797.1"/>
    <property type="molecule type" value="Genomic_DNA"/>
</dbReference>